<keyword evidence="3" id="KW-0560">Oxidoreductase</keyword>
<organism evidence="5">
    <name type="scientific">Lyngbya confervoides BDU141951</name>
    <dbReference type="NCBI Taxonomy" id="1574623"/>
    <lineage>
        <taxon>Bacteria</taxon>
        <taxon>Bacillati</taxon>
        <taxon>Cyanobacteriota</taxon>
        <taxon>Cyanophyceae</taxon>
        <taxon>Oscillatoriophycideae</taxon>
        <taxon>Oscillatoriales</taxon>
        <taxon>Microcoleaceae</taxon>
        <taxon>Lyngbya</taxon>
    </lineage>
</organism>
<dbReference type="PROSITE" id="PS00062">
    <property type="entry name" value="ALDOKETO_REDUCTASE_2"/>
    <property type="match status" value="1"/>
</dbReference>
<dbReference type="PIRSF" id="PIRSF000097">
    <property type="entry name" value="AKR"/>
    <property type="match status" value="1"/>
</dbReference>
<proteinExistence type="inferred from homology"/>
<evidence type="ECO:0000256" key="3">
    <source>
        <dbReference type="ARBA" id="ARBA00023002"/>
    </source>
</evidence>
<dbReference type="InterPro" id="IPR044496">
    <property type="entry name" value="AKR3G"/>
</dbReference>
<reference evidence="5" key="2">
    <citation type="journal article" date="2015" name="Genome Announc.">
        <title>Draft Genome Sequence of Filamentous Marine Cyanobacterium Lyngbya confervoides Strain BDU141951.</title>
        <authorList>
            <person name="Chandrababunaidu M.M."/>
            <person name="Sen D."/>
            <person name="Tripathy S."/>
        </authorList>
    </citation>
    <scope>NUCLEOTIDE SEQUENCE</scope>
    <source>
        <strain evidence="5">BDU141951</strain>
    </source>
</reference>
<name>A0A0C1Y432_9CYAN</name>
<sequence length="317" mass="35212">MQTLRYPNGDTMPMIGLGTWKSAPGEVYEAVKAAIALGYRHIDCALIYGNETEIGRALSESLQSGVVTRDELWITSKLWNDSHAPKDVEAGLKQTLTDLQLDYLDLYLMHWPVAIKKGEGFPLTKEKLIGLEELPIATTWQAMESLVQAGLTRHIGVSNFSIAKLRSLLDTATIRPVMNQVELHPYLQQTELLEFAQAQNVFLTGYSPLGSSDRPASLKAKDEPVLLEDPTIVEIADRHQATPAQVLIRWAMQRGTAVIPKSVNPARIEQNLAAAQLTLTDEDMAAIAALDRHRRYVDGSIWVVEDGPYTLANLWDE</sequence>
<dbReference type="SUPFAM" id="SSF51430">
    <property type="entry name" value="NAD(P)-linked oxidoreductase"/>
    <property type="match status" value="1"/>
</dbReference>
<dbReference type="PROSITE" id="PS00063">
    <property type="entry name" value="ALDOKETO_REDUCTASE_3"/>
    <property type="match status" value="1"/>
</dbReference>
<keyword evidence="2" id="KW-0521">NADP</keyword>
<dbReference type="FunFam" id="3.20.20.100:FF:000006">
    <property type="entry name" value="Aldo-keto reductase family 1 member A1"/>
    <property type="match status" value="1"/>
</dbReference>
<reference evidence="5" key="3">
    <citation type="submission" date="2020-02" db="EMBL/GenBank/DDBJ databases">
        <authorList>
            <person name="Sarangi A.N."/>
            <person name="Ghosh S."/>
            <person name="Mukherjee M."/>
            <person name="Tripathy S."/>
        </authorList>
    </citation>
    <scope>NUCLEOTIDE SEQUENCE</scope>
    <source>
        <strain evidence="5">BDU141951</strain>
    </source>
</reference>
<comment type="caution">
    <text evidence="5">The sequence shown here is derived from an EMBL/GenBank/DDBJ whole genome shotgun (WGS) entry which is preliminary data.</text>
</comment>
<dbReference type="PROSITE" id="PS00798">
    <property type="entry name" value="ALDOKETO_REDUCTASE_1"/>
    <property type="match status" value="1"/>
</dbReference>
<gene>
    <name evidence="5" type="ORF">QQ91_005850</name>
</gene>
<dbReference type="CDD" id="cd19123">
    <property type="entry name" value="AKR_AKR3G1"/>
    <property type="match status" value="1"/>
</dbReference>
<feature type="domain" description="NADP-dependent oxidoreductase" evidence="4">
    <location>
        <begin position="15"/>
        <end position="291"/>
    </location>
</feature>
<evidence type="ECO:0000256" key="1">
    <source>
        <dbReference type="ARBA" id="ARBA00007905"/>
    </source>
</evidence>
<dbReference type="PANTHER" id="PTHR11732">
    <property type="entry name" value="ALDO/KETO REDUCTASE"/>
    <property type="match status" value="1"/>
</dbReference>
<accession>A0A0C1Y432</accession>
<evidence type="ECO:0000313" key="5">
    <source>
        <dbReference type="EMBL" id="NEV66633.1"/>
    </source>
</evidence>
<dbReference type="Gene3D" id="3.20.20.100">
    <property type="entry name" value="NADP-dependent oxidoreductase domain"/>
    <property type="match status" value="1"/>
</dbReference>
<dbReference type="InterPro" id="IPR036812">
    <property type="entry name" value="NAD(P)_OxRdtase_dom_sf"/>
</dbReference>
<dbReference type="InterPro" id="IPR020471">
    <property type="entry name" value="AKR"/>
</dbReference>
<dbReference type="InterPro" id="IPR023210">
    <property type="entry name" value="NADP_OxRdtase_dom"/>
</dbReference>
<dbReference type="AlphaFoldDB" id="A0A0C1Y432"/>
<comment type="similarity">
    <text evidence="1">Belongs to the aldo/keto reductase family.</text>
</comment>
<dbReference type="PRINTS" id="PR00069">
    <property type="entry name" value="ALDKETRDTASE"/>
</dbReference>
<dbReference type="InterPro" id="IPR018170">
    <property type="entry name" value="Aldo/ket_reductase_CS"/>
</dbReference>
<protein>
    <submittedName>
        <fullName evidence="5">Aldo/keto reductase</fullName>
    </submittedName>
</protein>
<evidence type="ECO:0000256" key="2">
    <source>
        <dbReference type="ARBA" id="ARBA00022857"/>
    </source>
</evidence>
<evidence type="ECO:0000259" key="4">
    <source>
        <dbReference type="Pfam" id="PF00248"/>
    </source>
</evidence>
<dbReference type="EMBL" id="JTHE02000003">
    <property type="protein sequence ID" value="NEV66633.1"/>
    <property type="molecule type" value="Genomic_DNA"/>
</dbReference>
<reference evidence="5" key="1">
    <citation type="submission" date="2014-11" db="EMBL/GenBank/DDBJ databases">
        <authorList>
            <person name="Malar M.C."/>
            <person name="Sen D."/>
            <person name="Tripathy S."/>
        </authorList>
    </citation>
    <scope>NUCLEOTIDE SEQUENCE</scope>
    <source>
        <strain evidence="5">BDU141951</strain>
    </source>
</reference>
<dbReference type="Pfam" id="PF00248">
    <property type="entry name" value="Aldo_ket_red"/>
    <property type="match status" value="1"/>
</dbReference>
<dbReference type="GO" id="GO:0008106">
    <property type="term" value="F:alcohol dehydrogenase (NADP+) activity"/>
    <property type="evidence" value="ECO:0007669"/>
    <property type="project" value="InterPro"/>
</dbReference>